<evidence type="ECO:0000313" key="7">
    <source>
        <dbReference type="Proteomes" id="UP001320768"/>
    </source>
</evidence>
<dbReference type="EMBL" id="JAKUDN010000002">
    <property type="protein sequence ID" value="MCP8352485.1"/>
    <property type="molecule type" value="Genomic_DNA"/>
</dbReference>
<organism evidence="6 7">
    <name type="scientific">Candidatus Synchoanobacter obligatus</name>
    <dbReference type="NCBI Taxonomy" id="2919597"/>
    <lineage>
        <taxon>Bacteria</taxon>
        <taxon>Pseudomonadati</taxon>
        <taxon>Pseudomonadota</taxon>
        <taxon>Gammaproteobacteria</taxon>
        <taxon>Candidatus Comchoanobacterales</taxon>
        <taxon>Candidatus Comchoanobacteraceae</taxon>
        <taxon>Candidatus Synchoanobacter</taxon>
    </lineage>
</organism>
<evidence type="ECO:0000256" key="3">
    <source>
        <dbReference type="ARBA" id="ARBA00023274"/>
    </source>
</evidence>
<dbReference type="RefSeq" id="WP_258569590.1">
    <property type="nucleotide sequence ID" value="NZ_JAKUDN010000002.1"/>
</dbReference>
<accession>A0ABT1L783</accession>
<dbReference type="GO" id="GO:0005840">
    <property type="term" value="C:ribosome"/>
    <property type="evidence" value="ECO:0007669"/>
    <property type="project" value="UniProtKB-KW"/>
</dbReference>
<dbReference type="InterPro" id="IPR027486">
    <property type="entry name" value="Ribosomal_uS10_dom"/>
</dbReference>
<evidence type="ECO:0000256" key="1">
    <source>
        <dbReference type="ARBA" id="ARBA00007102"/>
    </source>
</evidence>
<name>A0ABT1L783_9GAMM</name>
<dbReference type="Proteomes" id="UP001320768">
    <property type="component" value="Unassembled WGS sequence"/>
</dbReference>
<evidence type="ECO:0000256" key="4">
    <source>
        <dbReference type="HAMAP-Rule" id="MF_00508"/>
    </source>
</evidence>
<dbReference type="InterPro" id="IPR036838">
    <property type="entry name" value="Ribosomal_uS10_dom_sf"/>
</dbReference>
<dbReference type="Pfam" id="PF00338">
    <property type="entry name" value="Ribosomal_S10"/>
    <property type="match status" value="1"/>
</dbReference>
<comment type="function">
    <text evidence="4">Involved in the binding of tRNA to the ribosomes.</text>
</comment>
<dbReference type="NCBIfam" id="NF001861">
    <property type="entry name" value="PRK00596.1"/>
    <property type="match status" value="1"/>
</dbReference>
<proteinExistence type="inferred from homology"/>
<dbReference type="InterPro" id="IPR001848">
    <property type="entry name" value="Ribosomal_uS10"/>
</dbReference>
<dbReference type="InterPro" id="IPR018268">
    <property type="entry name" value="Ribosomal_uS10_CS"/>
</dbReference>
<gene>
    <name evidence="4 6" type="primary">rpsJ</name>
    <name evidence="6" type="ORF">MKS91_04205</name>
</gene>
<comment type="similarity">
    <text evidence="1 4">Belongs to the universal ribosomal protein uS10 family.</text>
</comment>
<dbReference type="SUPFAM" id="SSF54999">
    <property type="entry name" value="Ribosomal protein S10"/>
    <property type="match status" value="1"/>
</dbReference>
<feature type="domain" description="Small ribosomal subunit protein uS10" evidence="5">
    <location>
        <begin position="11"/>
        <end position="105"/>
    </location>
</feature>
<dbReference type="Gene3D" id="3.30.70.600">
    <property type="entry name" value="Ribosomal protein S10 domain"/>
    <property type="match status" value="1"/>
</dbReference>
<dbReference type="PROSITE" id="PS00361">
    <property type="entry name" value="RIBOSOMAL_S10"/>
    <property type="match status" value="1"/>
</dbReference>
<dbReference type="PANTHER" id="PTHR11700">
    <property type="entry name" value="30S RIBOSOMAL PROTEIN S10 FAMILY MEMBER"/>
    <property type="match status" value="1"/>
</dbReference>
<reference evidence="6 7" key="1">
    <citation type="journal article" date="2022" name="Nat. Microbiol.">
        <title>The microbiome of a bacterivorous marine choanoflagellate contains a resource-demanding obligate bacterial associate.</title>
        <authorList>
            <person name="Needham D.M."/>
            <person name="Poirier C."/>
            <person name="Bachy C."/>
            <person name="George E.E."/>
            <person name="Wilken S."/>
            <person name="Yung C.C.M."/>
            <person name="Limardo A.J."/>
            <person name="Morando M."/>
            <person name="Sudek L."/>
            <person name="Malmstrom R.R."/>
            <person name="Keeling P.J."/>
            <person name="Santoro A.E."/>
            <person name="Worden A.Z."/>
        </authorList>
    </citation>
    <scope>NUCLEOTIDE SEQUENCE [LARGE SCALE GENOMIC DNA]</scope>
    <source>
        <strain evidence="6 7">Comchoano-2</strain>
    </source>
</reference>
<comment type="subunit">
    <text evidence="4">Part of the 30S ribosomal subunit.</text>
</comment>
<dbReference type="SMART" id="SM01403">
    <property type="entry name" value="Ribosomal_S10"/>
    <property type="match status" value="1"/>
</dbReference>
<evidence type="ECO:0000256" key="2">
    <source>
        <dbReference type="ARBA" id="ARBA00022980"/>
    </source>
</evidence>
<dbReference type="PRINTS" id="PR00971">
    <property type="entry name" value="RIBOSOMALS10"/>
</dbReference>
<comment type="caution">
    <text evidence="6">The sequence shown here is derived from an EMBL/GenBank/DDBJ whole genome shotgun (WGS) entry which is preliminary data.</text>
</comment>
<dbReference type="HAMAP" id="MF_00508">
    <property type="entry name" value="Ribosomal_uS10"/>
    <property type="match status" value="1"/>
</dbReference>
<keyword evidence="7" id="KW-1185">Reference proteome</keyword>
<dbReference type="NCBIfam" id="TIGR01049">
    <property type="entry name" value="rpsJ_bact"/>
    <property type="match status" value="1"/>
</dbReference>
<keyword evidence="3 4" id="KW-0687">Ribonucleoprotein</keyword>
<protein>
    <recommendedName>
        <fullName evidence="4">Small ribosomal subunit protein uS10</fullName>
    </recommendedName>
</protein>
<evidence type="ECO:0000259" key="5">
    <source>
        <dbReference type="SMART" id="SM01403"/>
    </source>
</evidence>
<sequence length="110" mass="12491">MAVKNKSSIIRIKLKAHDYRLIDKATKEIVETAKKTGAKIHGPIPMPTRKERITILVSPHVNKHARDQYEIRTHSRLMDIIQPDPATVDALMRLNLAAGVHVEIRVDEVK</sequence>
<keyword evidence="2 4" id="KW-0689">Ribosomal protein</keyword>
<evidence type="ECO:0000313" key="6">
    <source>
        <dbReference type="EMBL" id="MCP8352485.1"/>
    </source>
</evidence>